<sequence length="159" mass="18193">MNHLLHQISWHQYLSAALVAAIIYYLIVIVRCFRPELQNLQKRISGEEQDNYLQALQYQPTEEEIIPAPVQSQGEYIHHQESISDTDILTGQLKACIAKAADKPFAPAVLIPQLKQILQQYTAFAATKRPAINHLVVNECEKTGTALLTEEEVDQWWER</sequence>
<reference evidence="2 3" key="1">
    <citation type="submission" date="2020-05" db="EMBL/GenBank/DDBJ databases">
        <title>Mucilaginibacter mali sp. nov.</title>
        <authorList>
            <person name="Kim H.S."/>
            <person name="Lee K.C."/>
            <person name="Suh M.K."/>
            <person name="Kim J.-S."/>
            <person name="Han K.-I."/>
            <person name="Eom M.K."/>
            <person name="Shin Y.K."/>
            <person name="Lee J.-S."/>
        </authorList>
    </citation>
    <scope>NUCLEOTIDE SEQUENCE [LARGE SCALE GENOMIC DNA]</scope>
    <source>
        <strain evidence="2 3">G2-14</strain>
    </source>
</reference>
<gene>
    <name evidence="2" type="ORF">HQ865_24815</name>
</gene>
<keyword evidence="1" id="KW-0472">Membrane</keyword>
<dbReference type="KEGG" id="mmab:HQ865_24815"/>
<dbReference type="AlphaFoldDB" id="A0A7D4UQG0"/>
<dbReference type="RefSeq" id="WP_173417485.1">
    <property type="nucleotide sequence ID" value="NZ_CP054139.1"/>
</dbReference>
<evidence type="ECO:0000256" key="1">
    <source>
        <dbReference type="SAM" id="Phobius"/>
    </source>
</evidence>
<accession>A0A7D4UQG0</accession>
<proteinExistence type="predicted"/>
<dbReference type="EMBL" id="CP054139">
    <property type="protein sequence ID" value="QKJ32840.1"/>
    <property type="molecule type" value="Genomic_DNA"/>
</dbReference>
<evidence type="ECO:0000313" key="3">
    <source>
        <dbReference type="Proteomes" id="UP000505355"/>
    </source>
</evidence>
<keyword evidence="1" id="KW-1133">Transmembrane helix</keyword>
<protein>
    <submittedName>
        <fullName evidence="2">Uncharacterized protein</fullName>
    </submittedName>
</protein>
<organism evidence="2 3">
    <name type="scientific">Mucilaginibacter mali</name>
    <dbReference type="NCBI Taxonomy" id="2740462"/>
    <lineage>
        <taxon>Bacteria</taxon>
        <taxon>Pseudomonadati</taxon>
        <taxon>Bacteroidota</taxon>
        <taxon>Sphingobacteriia</taxon>
        <taxon>Sphingobacteriales</taxon>
        <taxon>Sphingobacteriaceae</taxon>
        <taxon>Mucilaginibacter</taxon>
    </lineage>
</organism>
<evidence type="ECO:0000313" key="2">
    <source>
        <dbReference type="EMBL" id="QKJ32840.1"/>
    </source>
</evidence>
<name>A0A7D4UQG0_9SPHI</name>
<feature type="transmembrane region" description="Helical" evidence="1">
    <location>
        <begin position="12"/>
        <end position="33"/>
    </location>
</feature>
<keyword evidence="3" id="KW-1185">Reference proteome</keyword>
<keyword evidence="1" id="KW-0812">Transmembrane</keyword>
<dbReference type="Proteomes" id="UP000505355">
    <property type="component" value="Chromosome"/>
</dbReference>